<dbReference type="Pfam" id="PF13560">
    <property type="entry name" value="HTH_31"/>
    <property type="match status" value="1"/>
</dbReference>
<dbReference type="GO" id="GO:0003677">
    <property type="term" value="F:DNA binding"/>
    <property type="evidence" value="ECO:0007669"/>
    <property type="project" value="InterPro"/>
</dbReference>
<accession>A0A543NL49</accession>
<dbReference type="InterPro" id="IPR001387">
    <property type="entry name" value="Cro/C1-type_HTH"/>
</dbReference>
<dbReference type="CDD" id="cd00093">
    <property type="entry name" value="HTH_XRE"/>
    <property type="match status" value="1"/>
</dbReference>
<dbReference type="Gene3D" id="1.10.260.40">
    <property type="entry name" value="lambda repressor-like DNA-binding domains"/>
    <property type="match status" value="1"/>
</dbReference>
<evidence type="ECO:0000256" key="1">
    <source>
        <dbReference type="SAM" id="MobiDB-lite"/>
    </source>
</evidence>
<dbReference type="EMBL" id="VFQC01000001">
    <property type="protein sequence ID" value="TQN32536.1"/>
    <property type="molecule type" value="Genomic_DNA"/>
</dbReference>
<protein>
    <submittedName>
        <fullName evidence="3">Helix-turn-helix protein</fullName>
    </submittedName>
</protein>
<comment type="caution">
    <text evidence="3">The sequence shown here is derived from an EMBL/GenBank/DDBJ whole genome shotgun (WGS) entry which is preliminary data.</text>
</comment>
<dbReference type="SMART" id="SM00530">
    <property type="entry name" value="HTH_XRE"/>
    <property type="match status" value="1"/>
</dbReference>
<feature type="region of interest" description="Disordered" evidence="1">
    <location>
        <begin position="38"/>
        <end position="58"/>
    </location>
</feature>
<proteinExistence type="predicted"/>
<gene>
    <name evidence="3" type="ORF">FHX37_2506</name>
</gene>
<dbReference type="SUPFAM" id="SSF47413">
    <property type="entry name" value="lambda repressor-like DNA-binding domains"/>
    <property type="match status" value="1"/>
</dbReference>
<reference evidence="3 4" key="1">
    <citation type="submission" date="2019-06" db="EMBL/GenBank/DDBJ databases">
        <title>Sequencing the genomes of 1000 actinobacteria strains.</title>
        <authorList>
            <person name="Klenk H.-P."/>
        </authorList>
    </citation>
    <scope>NUCLEOTIDE SEQUENCE [LARGE SCALE GENOMIC DNA]</scope>
    <source>
        <strain evidence="3 4">DSM 45015</strain>
    </source>
</reference>
<keyword evidence="4" id="KW-1185">Reference proteome</keyword>
<sequence length="332" mass="37337">MGHAVATGTLSSLMTTIYTQSKSGCHYRSIEKVTSTTERGLNFSPMQRPHSPSIRRRRLSSELRKARDQAKLTTNEAAKNLGWAHGKLSKIENAETQSVKSGDLDKMLDLYNVDDAERREAMHQLARQAKERGWWAKYRDVFGKDALPDWETEASMIRRFEGLTIPGLLQTPEYAAAVFRAGRAVPEADIRRQVEARMARHEILNRVRPPHMTAVLDESVLQRVIGSPEVMHEQLTHLKHLALRHHIDVQILPHSAGAHLALAGPFTILDFPQVKDQSIVHVETVANDLFLEHPEELEQYNLAFSNVQGVALSTALSADLIDNLLADLESKR</sequence>
<feature type="domain" description="HTH cro/C1-type" evidence="2">
    <location>
        <begin position="63"/>
        <end position="118"/>
    </location>
</feature>
<dbReference type="Proteomes" id="UP000317422">
    <property type="component" value="Unassembled WGS sequence"/>
</dbReference>
<evidence type="ECO:0000259" key="2">
    <source>
        <dbReference type="PROSITE" id="PS50943"/>
    </source>
</evidence>
<evidence type="ECO:0000313" key="3">
    <source>
        <dbReference type="EMBL" id="TQN32536.1"/>
    </source>
</evidence>
<organism evidence="3 4">
    <name type="scientific">Haloactinospora alba</name>
    <dbReference type="NCBI Taxonomy" id="405555"/>
    <lineage>
        <taxon>Bacteria</taxon>
        <taxon>Bacillati</taxon>
        <taxon>Actinomycetota</taxon>
        <taxon>Actinomycetes</taxon>
        <taxon>Streptosporangiales</taxon>
        <taxon>Nocardiopsidaceae</taxon>
        <taxon>Haloactinospora</taxon>
    </lineage>
</organism>
<name>A0A543NL49_9ACTN</name>
<evidence type="ECO:0000313" key="4">
    <source>
        <dbReference type="Proteomes" id="UP000317422"/>
    </source>
</evidence>
<dbReference type="Pfam" id="PF19054">
    <property type="entry name" value="DUF5753"/>
    <property type="match status" value="1"/>
</dbReference>
<dbReference type="PROSITE" id="PS50943">
    <property type="entry name" value="HTH_CROC1"/>
    <property type="match status" value="1"/>
</dbReference>
<dbReference type="AlphaFoldDB" id="A0A543NL49"/>
<dbReference type="InterPro" id="IPR010982">
    <property type="entry name" value="Lambda_DNA-bd_dom_sf"/>
</dbReference>
<dbReference type="InterPro" id="IPR043917">
    <property type="entry name" value="DUF5753"/>
</dbReference>